<name>A0AAV5AAA5_9AGAM</name>
<reference evidence="3" key="1">
    <citation type="submission" date="2021-10" db="EMBL/GenBank/DDBJ databases">
        <title>De novo Genome Assembly of Clathrus columnatus (Basidiomycota, Fungi) Using Illumina and Nanopore Sequence Data.</title>
        <authorList>
            <person name="Ogiso-Tanaka E."/>
            <person name="Itagaki H."/>
            <person name="Hosoya T."/>
            <person name="Hosaka K."/>
        </authorList>
    </citation>
    <scope>NUCLEOTIDE SEQUENCE</scope>
    <source>
        <strain evidence="3">MO-923</strain>
    </source>
</reference>
<dbReference type="GO" id="GO:0005737">
    <property type="term" value="C:cytoplasm"/>
    <property type="evidence" value="ECO:0007669"/>
    <property type="project" value="GOC"/>
</dbReference>
<evidence type="ECO:0000259" key="2">
    <source>
        <dbReference type="Pfam" id="PF22766"/>
    </source>
</evidence>
<protein>
    <recommendedName>
        <fullName evidence="2">ZW10 C-terminal helical domain-containing protein</fullName>
    </recommendedName>
</protein>
<dbReference type="InterPro" id="IPR055148">
    <property type="entry name" value="ZW10_C_2"/>
</dbReference>
<feature type="region of interest" description="Disordered" evidence="1">
    <location>
        <begin position="599"/>
        <end position="650"/>
    </location>
</feature>
<gene>
    <name evidence="3" type="ORF">Clacol_005482</name>
</gene>
<sequence>MAFELPDHLPRGGFPRDTATQILNKLGQTSLKELNIDLVTSWVGELGNAIQETKVRDNSIANKIQDDLHEFDRLFQSSVDVQSRLREITSAINDLEENLESPTTGIIPKLIETLTLYSTRERSALESEVTYHTLEHLYKIYLEIQKLRSHVDCGELAEAAQVCHDLETFILNAPAPLQNANIMNDIRKRHRTLHNHIQELLSNAYDHCVSFSDETCLKIRQWATGGSFGVYGGMVDFDGQSHPVPPVSTKISLSAIISSLSQDALSSKLANLRRDVLSKMVDSILISSHIINISEDDSSASFAVILSSESTSPVQSLRGLANFLRSHLTPSLSRIQSDFEELLHASMCSSLLTKFLQPSIPSSLSAIPIYLNTLDDAINFENEQPAVHLAGSRYKEKHINNWADEIGMHYEKKRRDAFLEKTRMLIMSPNDGTTFKVEMIVESTATVAISPTLEKDNGVDDQWGFGDEIDTNGTEHVEATLLSTDTEPTQDKMETEDSAVDEDSWGWKDDDDDVVADDGGSGTEGYEESQTGDPTSNDTETVSAPLNEEEEIDPWDDDPWAAPEDESLEPYIETKPIPPPITVPALPAKTAKRLEKFTAKAAKAEGPTHSSGRNTPTPSPAVSDVPSLSAVQPQTSSSRSREVKSPFQPPSKKEVSIKEFYLVTVRARRILEIAGEVLREGKETLQTSVFSKYRPQNDRLGQTLLGTTASIIDLYRALYPISQALNLTKDSTKIMQLSNDCLFLSKEMPNFKFPDNNSVNGKWLEAQERTQTLGKCGFEDAIATIQGTVGNLLAEADGFANVSEEHRYEKCKDVVHRILDELQDTTQRWKKILSKSQYFTATGRIIDDALYRLMDEIISLEDIPQKDSEYLSEFCEMMEKLEESFIYAPGEKGSIADISYMFEQGHLVDYEIDELVRLLRALFAKTPLRESTITKFMQGHPNIEVSY</sequence>
<keyword evidence="4" id="KW-1185">Reference proteome</keyword>
<accession>A0AAV5AAA5</accession>
<dbReference type="Pfam" id="PF22766">
    <property type="entry name" value="ZW10_C2"/>
    <property type="match status" value="1"/>
</dbReference>
<dbReference type="GO" id="GO:1990423">
    <property type="term" value="C:RZZ complex"/>
    <property type="evidence" value="ECO:0007669"/>
    <property type="project" value="TreeGrafter"/>
</dbReference>
<comment type="caution">
    <text evidence="3">The sequence shown here is derived from an EMBL/GenBank/DDBJ whole genome shotgun (WGS) entry which is preliminary data.</text>
</comment>
<feature type="compositionally biased region" description="Acidic residues" evidence="1">
    <location>
        <begin position="547"/>
        <end position="564"/>
    </location>
</feature>
<feature type="compositionally biased region" description="Acidic residues" evidence="1">
    <location>
        <begin position="496"/>
        <end position="516"/>
    </location>
</feature>
<dbReference type="EMBL" id="BPWL01000006">
    <property type="protein sequence ID" value="GJJ11250.1"/>
    <property type="molecule type" value="Genomic_DNA"/>
</dbReference>
<dbReference type="Gene3D" id="1.10.357.150">
    <property type="match status" value="2"/>
</dbReference>
<proteinExistence type="predicted"/>
<evidence type="ECO:0000313" key="4">
    <source>
        <dbReference type="Proteomes" id="UP001050691"/>
    </source>
</evidence>
<dbReference type="InterPro" id="IPR046362">
    <property type="entry name" value="Zw10/DSL1_C_sf"/>
</dbReference>
<dbReference type="Proteomes" id="UP001050691">
    <property type="component" value="Unassembled WGS sequence"/>
</dbReference>
<dbReference type="GO" id="GO:0006888">
    <property type="term" value="P:endoplasmic reticulum to Golgi vesicle-mediated transport"/>
    <property type="evidence" value="ECO:0007669"/>
    <property type="project" value="TreeGrafter"/>
</dbReference>
<dbReference type="GO" id="GO:0007094">
    <property type="term" value="P:mitotic spindle assembly checkpoint signaling"/>
    <property type="evidence" value="ECO:0007669"/>
    <property type="project" value="TreeGrafter"/>
</dbReference>
<feature type="compositionally biased region" description="Polar residues" evidence="1">
    <location>
        <begin position="528"/>
        <end position="544"/>
    </location>
</feature>
<dbReference type="AlphaFoldDB" id="A0AAV5AAA5"/>
<dbReference type="PANTHER" id="PTHR12205">
    <property type="entry name" value="CENTROMERE/KINETOCHORE PROTEIN ZW10"/>
    <property type="match status" value="1"/>
</dbReference>
<feature type="region of interest" description="Disordered" evidence="1">
    <location>
        <begin position="481"/>
        <end position="564"/>
    </location>
</feature>
<dbReference type="PANTHER" id="PTHR12205:SF0">
    <property type="entry name" value="CENTROMERE_KINETOCHORE PROTEIN ZW10 HOMOLOG"/>
    <property type="match status" value="1"/>
</dbReference>
<feature type="domain" description="ZW10 C-terminal helical" evidence="2">
    <location>
        <begin position="815"/>
        <end position="881"/>
    </location>
</feature>
<evidence type="ECO:0000313" key="3">
    <source>
        <dbReference type="EMBL" id="GJJ11250.1"/>
    </source>
</evidence>
<evidence type="ECO:0000256" key="1">
    <source>
        <dbReference type="SAM" id="MobiDB-lite"/>
    </source>
</evidence>
<feature type="compositionally biased region" description="Polar residues" evidence="1">
    <location>
        <begin position="629"/>
        <end position="638"/>
    </location>
</feature>
<organism evidence="3 4">
    <name type="scientific">Clathrus columnatus</name>
    <dbReference type="NCBI Taxonomy" id="1419009"/>
    <lineage>
        <taxon>Eukaryota</taxon>
        <taxon>Fungi</taxon>
        <taxon>Dikarya</taxon>
        <taxon>Basidiomycota</taxon>
        <taxon>Agaricomycotina</taxon>
        <taxon>Agaricomycetes</taxon>
        <taxon>Phallomycetidae</taxon>
        <taxon>Phallales</taxon>
        <taxon>Clathraceae</taxon>
        <taxon>Clathrus</taxon>
    </lineage>
</organism>